<dbReference type="PANTHER" id="PTHR43433">
    <property type="entry name" value="HYDROLASE, ALPHA/BETA FOLD FAMILY PROTEIN"/>
    <property type="match status" value="1"/>
</dbReference>
<sequence length="271" mass="29117">MDGTHTAKTTAKCGMIGVAGRRLRVGQWHVGASGRPLIMLNGIGMNIEMLEPVARRMNDRRVISLDMPGTGLSPDPIFPYTIPQMALTLAALLDRLHIDEVDVLGISWGGAVAQQFAFQHRARTHRLVLAATSAGNVMVPGNSPVVGHMLDPMEFSVEKALRRNLAMLYNGGGSGRVSLNAAKAPSPLGWSCQLASFASWTSAAFLPLLAMPVMVMADSDDQLIPPANAHFLHNSIPGSRLEIFEGGGHLFMLSHPEEFCISLRAFLDADA</sequence>
<dbReference type="InterPro" id="IPR000073">
    <property type="entry name" value="AB_hydrolase_1"/>
</dbReference>
<name>F1Z891_9SPHN</name>
<dbReference type="PANTHER" id="PTHR43433:SF5">
    <property type="entry name" value="AB HYDROLASE-1 DOMAIN-CONTAINING PROTEIN"/>
    <property type="match status" value="1"/>
</dbReference>
<dbReference type="Gene3D" id="3.40.50.1820">
    <property type="entry name" value="alpha/beta hydrolase"/>
    <property type="match status" value="1"/>
</dbReference>
<dbReference type="SUPFAM" id="SSF53474">
    <property type="entry name" value="alpha/beta-Hydrolases"/>
    <property type="match status" value="1"/>
</dbReference>
<proteinExistence type="predicted"/>
<protein>
    <submittedName>
        <fullName evidence="2">Alpha/beta hydrolase</fullName>
    </submittedName>
</protein>
<dbReference type="STRING" id="983920.Y88_1196"/>
<dbReference type="HOGENOM" id="CLU_020336_50_3_5"/>
<evidence type="ECO:0000259" key="1">
    <source>
        <dbReference type="Pfam" id="PF12697"/>
    </source>
</evidence>
<dbReference type="Proteomes" id="UP000004728">
    <property type="component" value="Unassembled WGS sequence"/>
</dbReference>
<dbReference type="RefSeq" id="WP_008065499.1">
    <property type="nucleotide sequence ID" value="NZ_AQWK01000001.1"/>
</dbReference>
<accession>F1Z891</accession>
<organism evidence="2 3">
    <name type="scientific">Novosphingobium nitrogenifigens DSM 19370</name>
    <dbReference type="NCBI Taxonomy" id="983920"/>
    <lineage>
        <taxon>Bacteria</taxon>
        <taxon>Pseudomonadati</taxon>
        <taxon>Pseudomonadota</taxon>
        <taxon>Alphaproteobacteria</taxon>
        <taxon>Sphingomonadales</taxon>
        <taxon>Sphingomonadaceae</taxon>
        <taxon>Novosphingobium</taxon>
    </lineage>
</organism>
<gene>
    <name evidence="2" type="ORF">Y88_1196</name>
</gene>
<keyword evidence="3" id="KW-1185">Reference proteome</keyword>
<dbReference type="PRINTS" id="PR00111">
    <property type="entry name" value="ABHYDROLASE"/>
</dbReference>
<dbReference type="GO" id="GO:0046503">
    <property type="term" value="P:glycerolipid catabolic process"/>
    <property type="evidence" value="ECO:0007669"/>
    <property type="project" value="TreeGrafter"/>
</dbReference>
<dbReference type="AlphaFoldDB" id="F1Z891"/>
<dbReference type="InParanoid" id="F1Z891"/>
<feature type="domain" description="AB hydrolase-1" evidence="1">
    <location>
        <begin position="37"/>
        <end position="259"/>
    </location>
</feature>
<reference evidence="2 3" key="1">
    <citation type="journal article" date="2012" name="J. Bacteriol.">
        <title>Draft Genome Sequence of Novosphingobium nitrogenifigens Y88T.</title>
        <authorList>
            <person name="Strabala T.J."/>
            <person name="Macdonald L."/>
            <person name="Liu V."/>
            <person name="Smit A.M."/>
        </authorList>
    </citation>
    <scope>NUCLEOTIDE SEQUENCE [LARGE SCALE GENOMIC DNA]</scope>
    <source>
        <strain evidence="2 3">DSM 19370</strain>
    </source>
</reference>
<keyword evidence="2" id="KW-0378">Hydrolase</keyword>
<dbReference type="GO" id="GO:0004806">
    <property type="term" value="F:triacylglycerol lipase activity"/>
    <property type="evidence" value="ECO:0007669"/>
    <property type="project" value="TreeGrafter"/>
</dbReference>
<evidence type="ECO:0000313" key="3">
    <source>
        <dbReference type="Proteomes" id="UP000004728"/>
    </source>
</evidence>
<dbReference type="InterPro" id="IPR050471">
    <property type="entry name" value="AB_hydrolase"/>
</dbReference>
<dbReference type="Pfam" id="PF12697">
    <property type="entry name" value="Abhydrolase_6"/>
    <property type="match status" value="1"/>
</dbReference>
<dbReference type="eggNOG" id="COG1073">
    <property type="taxonomic scope" value="Bacteria"/>
</dbReference>
<evidence type="ECO:0000313" key="2">
    <source>
        <dbReference type="EMBL" id="EGD59134.1"/>
    </source>
</evidence>
<dbReference type="InterPro" id="IPR029058">
    <property type="entry name" value="AB_hydrolase_fold"/>
</dbReference>
<dbReference type="EMBL" id="AEWJ01000037">
    <property type="protein sequence ID" value="EGD59134.1"/>
    <property type="molecule type" value="Genomic_DNA"/>
</dbReference>
<dbReference type="OrthoDB" id="7616518at2"/>
<comment type="caution">
    <text evidence="2">The sequence shown here is derived from an EMBL/GenBank/DDBJ whole genome shotgun (WGS) entry which is preliminary data.</text>
</comment>